<accession>A0A1D3DRH8</accession>
<dbReference type="OrthoDB" id="2449873at2"/>
<feature type="signal peptide" evidence="1">
    <location>
        <begin position="1"/>
        <end position="22"/>
    </location>
</feature>
<keyword evidence="1" id="KW-0732">Signal</keyword>
<keyword evidence="3" id="KW-1185">Reference proteome</keyword>
<feature type="chain" id="PRO_5038916778" evidence="1">
    <location>
        <begin position="23"/>
        <end position="182"/>
    </location>
</feature>
<dbReference type="STRING" id="1306406.J116_010955"/>
<organism evidence="2 3">
    <name type="scientific">Streptomyces thermolilacinus SPC6</name>
    <dbReference type="NCBI Taxonomy" id="1306406"/>
    <lineage>
        <taxon>Bacteria</taxon>
        <taxon>Bacillati</taxon>
        <taxon>Actinomycetota</taxon>
        <taxon>Actinomycetes</taxon>
        <taxon>Kitasatosporales</taxon>
        <taxon>Streptomycetaceae</taxon>
        <taxon>Streptomyces</taxon>
    </lineage>
</organism>
<dbReference type="Proteomes" id="UP000095329">
    <property type="component" value="Unassembled WGS sequence"/>
</dbReference>
<dbReference type="eggNOG" id="ENOG5032YG7">
    <property type="taxonomic scope" value="Bacteria"/>
</dbReference>
<dbReference type="EMBL" id="ASHX02000001">
    <property type="protein sequence ID" value="OEJ94929.1"/>
    <property type="molecule type" value="Genomic_DNA"/>
</dbReference>
<evidence type="ECO:0000256" key="1">
    <source>
        <dbReference type="SAM" id="SignalP"/>
    </source>
</evidence>
<evidence type="ECO:0000313" key="3">
    <source>
        <dbReference type="Proteomes" id="UP000095329"/>
    </source>
</evidence>
<proteinExistence type="predicted"/>
<comment type="caution">
    <text evidence="2">The sequence shown here is derived from an EMBL/GenBank/DDBJ whole genome shotgun (WGS) entry which is preliminary data.</text>
</comment>
<dbReference type="RefSeq" id="WP_037946621.1">
    <property type="nucleotide sequence ID" value="NZ_ASHX02000001.1"/>
</dbReference>
<name>A0A1D3DRH8_9ACTN</name>
<gene>
    <name evidence="2" type="ORF">J116_010955</name>
</gene>
<protein>
    <submittedName>
        <fullName evidence="2">Uncharacterized protein</fullName>
    </submittedName>
</protein>
<reference evidence="2 3" key="1">
    <citation type="journal article" date="2013" name="Genome Announc.">
        <title>Genome Sequence of Streptomyces violaceusniger Strain SPC6, a Halotolerant Streptomycete That Exhibits Rapid Growth and Development.</title>
        <authorList>
            <person name="Chen X."/>
            <person name="Zhang B."/>
            <person name="Zhang W."/>
            <person name="Wu X."/>
            <person name="Zhang M."/>
            <person name="Chen T."/>
            <person name="Liu G."/>
            <person name="Dyson P."/>
        </authorList>
    </citation>
    <scope>NUCLEOTIDE SEQUENCE [LARGE SCALE GENOMIC DNA]</scope>
    <source>
        <strain evidence="2 3">SPC6</strain>
    </source>
</reference>
<evidence type="ECO:0000313" key="2">
    <source>
        <dbReference type="EMBL" id="OEJ94929.1"/>
    </source>
</evidence>
<dbReference type="AlphaFoldDB" id="A0A1D3DRH8"/>
<sequence>MKPKGPVSAVAVAALVPLALLAGPAAPAAAAQEDDATVRADLVTAYAATLKYHRLDQALEDGYLPMRGCIARPGEGAMGYHYVNTAYNNLTDPAKPAALMYEKADDGTMRLVGVEWFVEDADQDLTTDDDRPTMFGQPFLGPSSGADAGVKDHYDLHVWLHKPNPKGMFHEWNPDVRCPSED</sequence>